<keyword evidence="2" id="KW-0645">Protease</keyword>
<dbReference type="Pfam" id="PF10502">
    <property type="entry name" value="Peptidase_S26"/>
    <property type="match status" value="1"/>
</dbReference>
<sequence>MFTATRLFLAYSKKSPVLVERRKCAMLSLVWKAGKHLAIGLKNLPCRAAVALGAEGLGEPARPDRLWRACAIVIPLGLLTFWAIPQGTLVMSPSVDALVVRVSPGPIAKGDLVMFKLSHPLAGPDPVNVTKRALCMPGERISLIEKPSTIIPDHMEGWYYCEGELLGVTKPYGRHGQKLDYWRPANGLIEPGTVFVGSQHMSGFDSRYYGPVPIARLTRVEKLL</sequence>
<dbReference type="SUPFAM" id="SSF51306">
    <property type="entry name" value="LexA/Signal peptidase"/>
    <property type="match status" value="1"/>
</dbReference>
<dbReference type="Proteomes" id="UP000537161">
    <property type="component" value="Unassembled WGS sequence"/>
</dbReference>
<dbReference type="InterPro" id="IPR019533">
    <property type="entry name" value="Peptidase_S26"/>
</dbReference>
<comment type="caution">
    <text evidence="2">The sequence shown here is derived from an EMBL/GenBank/DDBJ whole genome shotgun (WGS) entry which is preliminary data.</text>
</comment>
<name>A0A7W9ESP7_9SPHN</name>
<dbReference type="GO" id="GO:0004252">
    <property type="term" value="F:serine-type endopeptidase activity"/>
    <property type="evidence" value="ECO:0007669"/>
    <property type="project" value="InterPro"/>
</dbReference>
<dbReference type="GO" id="GO:0006465">
    <property type="term" value="P:signal peptide processing"/>
    <property type="evidence" value="ECO:0007669"/>
    <property type="project" value="InterPro"/>
</dbReference>
<protein>
    <submittedName>
        <fullName evidence="2">Type IV secretory pathway protease TraF</fullName>
    </submittedName>
</protein>
<gene>
    <name evidence="2" type="ORF">FHR21_002751</name>
</gene>
<evidence type="ECO:0000259" key="1">
    <source>
        <dbReference type="Pfam" id="PF10502"/>
    </source>
</evidence>
<reference evidence="2 3" key="1">
    <citation type="submission" date="2020-08" db="EMBL/GenBank/DDBJ databases">
        <title>Genomic Encyclopedia of Type Strains, Phase IV (KMG-IV): sequencing the most valuable type-strain genomes for metagenomic binning, comparative biology and taxonomic classification.</title>
        <authorList>
            <person name="Goeker M."/>
        </authorList>
    </citation>
    <scope>NUCLEOTIDE SEQUENCE [LARGE SCALE GENOMIC DNA]</scope>
    <source>
        <strain evidence="2 3">DSM 27163</strain>
    </source>
</reference>
<organism evidence="2 3">
    <name type="scientific">Sphingopyxis panaciterrulae</name>
    <dbReference type="NCBI Taxonomy" id="462372"/>
    <lineage>
        <taxon>Bacteria</taxon>
        <taxon>Pseudomonadati</taxon>
        <taxon>Pseudomonadota</taxon>
        <taxon>Alphaproteobacteria</taxon>
        <taxon>Sphingomonadales</taxon>
        <taxon>Sphingomonadaceae</taxon>
        <taxon>Sphingopyxis</taxon>
    </lineage>
</organism>
<evidence type="ECO:0000313" key="2">
    <source>
        <dbReference type="EMBL" id="MBB5707385.1"/>
    </source>
</evidence>
<dbReference type="InterPro" id="IPR036286">
    <property type="entry name" value="LexA/Signal_pep-like_sf"/>
</dbReference>
<dbReference type="EMBL" id="JACIJH010000009">
    <property type="protein sequence ID" value="MBB5707385.1"/>
    <property type="molecule type" value="Genomic_DNA"/>
</dbReference>
<dbReference type="AlphaFoldDB" id="A0A7W9ESP7"/>
<accession>A0A7W9ESP7</accession>
<evidence type="ECO:0000313" key="3">
    <source>
        <dbReference type="Proteomes" id="UP000537161"/>
    </source>
</evidence>
<feature type="domain" description="Peptidase S26" evidence="1">
    <location>
        <begin position="92"/>
        <end position="217"/>
    </location>
</feature>
<proteinExistence type="predicted"/>
<keyword evidence="3" id="KW-1185">Reference proteome</keyword>
<keyword evidence="2" id="KW-0378">Hydrolase</keyword>
<dbReference type="Gene3D" id="2.10.109.10">
    <property type="entry name" value="Umud Fragment, subunit A"/>
    <property type="match status" value="1"/>
</dbReference>